<dbReference type="EMBL" id="CP141046">
    <property type="protein sequence ID" value="WQQ20227.1"/>
    <property type="molecule type" value="Genomic_DNA"/>
</dbReference>
<dbReference type="PIRSF" id="PIRSF028335">
    <property type="entry name" value="ABC_oligopep_OppA_prd"/>
    <property type="match status" value="1"/>
</dbReference>
<name>A0ABD8AJN2_9BACT</name>
<gene>
    <name evidence="3" type="ORF">RRG46_01610</name>
</gene>
<dbReference type="InterPro" id="IPR016880">
    <property type="entry name" value="ABC_oligopep_solut-bd_myco_prd"/>
</dbReference>
<feature type="signal peptide" evidence="1">
    <location>
        <begin position="1"/>
        <end position="24"/>
    </location>
</feature>
<organism evidence="3 4">
    <name type="scientific">Mycoplasmopsis cynos</name>
    <dbReference type="NCBI Taxonomy" id="171284"/>
    <lineage>
        <taxon>Bacteria</taxon>
        <taxon>Bacillati</taxon>
        <taxon>Mycoplasmatota</taxon>
        <taxon>Mycoplasmoidales</taxon>
        <taxon>Metamycoplasmataceae</taxon>
        <taxon>Mycoplasmopsis</taxon>
    </lineage>
</organism>
<proteinExistence type="predicted"/>
<dbReference type="Gene3D" id="3.40.190.10">
    <property type="entry name" value="Periplasmic binding protein-like II"/>
    <property type="match status" value="1"/>
</dbReference>
<dbReference type="InterPro" id="IPR000914">
    <property type="entry name" value="SBP_5_dom"/>
</dbReference>
<protein>
    <submittedName>
        <fullName evidence="3">ABC transporter substrate-binding protein</fullName>
    </submittedName>
</protein>
<sequence>MTKKRIKKLLFPLFASSLSIFCVAGLISCKPTKERDPEEMRKELFVKRVHNSAIDYDFGLATDPINNLNYVRYKSVDKVLPSLVDSFIKNGPNNALKRLISTNQFAMTVVDTSKSLDEKKEPSPLFDDFWKNKNDLAANDGYGLVTGQYYELTNFNLVGGLGKPSSLSDVTKTSTIYTFRNPKNSGNYMAITGFINNKLNRWSNGDYISAQDIRDYLEYILDINTGSQKLDEILKYGIRGAEKFINTQKEYLAKYNRNYINPWGRRKYILDTNGNYIQDPKQQVWQPQIKDASGKFIDTEDVKKIKEAALSFGFYTGQLFLDYENEFIESNLTNNPEFKLDKDIQEFIIKDQNGTKKKINLVKNPYINPYQEFKVQNNKIITTYNQISNSENGFTMIFDQNKTPNLVFLISNIITNLYPINRKYVETVAGGIDKYGSDPKLFLTSGPFTLDPKEIVLGPQGELVLHKNNEYFDANNTVSNKIKIYFSADRNINTTFFEDGYISQTFIPATKIIRYWSDKEYKDYLNKNSGFGTIAYGFNLDNETNGDSYLQDPDLRNAIYYSINRETIIKFVGWDFSFPVNTFTSYGQYKTQNGKNIETFFTDLKSTTKNNKTFPIQNYDFVVHIAKSFTFEKTRRTDFAYDIETARFYLDRFKKKHPNLKNISLRFLNNSTDEQKNAGLFLRESLKIAFGDYINLELKSLPENTFVSFIEEGKYDIIYQNYDKIGGNGADDYVSTFFKDDGIDSLSQKTIGFKNNPVGSYTYSDYIIGLLLEKQNLLFNLQSFENLLKNEIKKIKDVILTSYKNDFNAANTALKINEFVKKHVPELVKKFNNKIYNTHFVSLIIEYLLTNTQNIKYSRVKEAYKNYISTIYTIDQITEMTKDTKSRLRIQESIQSNGSKFDFWKKFIEISFIKNNETLTEYTDRLSSFFSSNFTTEELKQGWKEESIYVFIGELEKIIRDGAFLVPLMEVDTNWEITRVGGVDSLFRFSLQYAYDYTKPPRPGLPRGKEN</sequence>
<evidence type="ECO:0000313" key="3">
    <source>
        <dbReference type="EMBL" id="WQQ20227.1"/>
    </source>
</evidence>
<dbReference type="PROSITE" id="PS51257">
    <property type="entry name" value="PROKAR_LIPOPROTEIN"/>
    <property type="match status" value="1"/>
</dbReference>
<evidence type="ECO:0000313" key="4">
    <source>
        <dbReference type="Proteomes" id="UP001327314"/>
    </source>
</evidence>
<reference evidence="3 4" key="1">
    <citation type="submission" date="2023-12" db="EMBL/GenBank/DDBJ databases">
        <title>Hybrid Genome Assemblies of Mycoplasma cynos and Mycoplasma felis isolated from Dogs and Cats with Infectious Respiratory Disease.</title>
        <authorList>
            <person name="Framst I."/>
            <person name="Cai H."/>
            <person name="Ramesh P."/>
            <person name="Maboni G."/>
        </authorList>
    </citation>
    <scope>NUCLEOTIDE SEQUENCE [LARGE SCALE GENOMIC DNA]</scope>
    <source>
        <strain evidence="3 4">30510</strain>
    </source>
</reference>
<accession>A0ABD8AJN2</accession>
<evidence type="ECO:0000256" key="1">
    <source>
        <dbReference type="SAM" id="SignalP"/>
    </source>
</evidence>
<dbReference type="AlphaFoldDB" id="A0ABD8AJN2"/>
<keyword evidence="1" id="KW-0732">Signal</keyword>
<dbReference type="Gene3D" id="3.10.105.10">
    <property type="entry name" value="Dipeptide-binding Protein, Domain 3"/>
    <property type="match status" value="1"/>
</dbReference>
<dbReference type="Pfam" id="PF00496">
    <property type="entry name" value="SBP_bac_5"/>
    <property type="match status" value="1"/>
</dbReference>
<feature type="domain" description="Solute-binding protein family 5" evidence="2">
    <location>
        <begin position="416"/>
        <end position="742"/>
    </location>
</feature>
<dbReference type="Proteomes" id="UP001327314">
    <property type="component" value="Chromosome"/>
</dbReference>
<dbReference type="RefSeq" id="WP_322936214.1">
    <property type="nucleotide sequence ID" value="NZ_CP141046.1"/>
</dbReference>
<evidence type="ECO:0000259" key="2">
    <source>
        <dbReference type="Pfam" id="PF00496"/>
    </source>
</evidence>
<dbReference type="SUPFAM" id="SSF53850">
    <property type="entry name" value="Periplasmic binding protein-like II"/>
    <property type="match status" value="1"/>
</dbReference>
<feature type="chain" id="PRO_5044892923" evidence="1">
    <location>
        <begin position="25"/>
        <end position="1011"/>
    </location>
</feature>